<feature type="compositionally biased region" description="Low complexity" evidence="1">
    <location>
        <begin position="23"/>
        <end position="45"/>
    </location>
</feature>
<reference evidence="2" key="1">
    <citation type="submission" date="2020-11" db="EMBL/GenBank/DDBJ databases">
        <authorList>
            <person name="Tran Van P."/>
        </authorList>
    </citation>
    <scope>NUCLEOTIDE SEQUENCE</scope>
</reference>
<dbReference type="OrthoDB" id="445896at2759"/>
<dbReference type="EMBL" id="OC896048">
    <property type="protein sequence ID" value="CAD7647907.1"/>
    <property type="molecule type" value="Genomic_DNA"/>
</dbReference>
<dbReference type="EMBL" id="CAJPIZ010041473">
    <property type="protein sequence ID" value="CAG2121718.1"/>
    <property type="molecule type" value="Genomic_DNA"/>
</dbReference>
<feature type="compositionally biased region" description="Low complexity" evidence="1">
    <location>
        <begin position="116"/>
        <end position="143"/>
    </location>
</feature>
<evidence type="ECO:0000313" key="2">
    <source>
        <dbReference type="EMBL" id="CAD7647907.1"/>
    </source>
</evidence>
<sequence length="281" mass="29405">MAGQDGRSLYAKSNVMQKFSTLPRNAGNSSQSSSGSSRSASRGRAPPAPPKRDPTTTLSISRARARSLLLPNTSGSSGGTSGQNRGESGNGGNDYDSEGRSTKSSSPTTSIESMIVNNKAGGAAAPGSAANKVASIRSSRQTRRISSYELEEFFSRQTDDNDANRTKTFESMTALKKKKGKSGQALHKNFNSTPDIQKQLAEQLAKQSAHGMSASEEELFYSTGVYAQTVALRGGKIIAVDGAEPELSTNFDANGSGQSRAPAPTYPPPPPPPAGQLQTSV</sequence>
<proteinExistence type="predicted"/>
<feature type="compositionally biased region" description="Polar residues" evidence="1">
    <location>
        <begin position="247"/>
        <end position="259"/>
    </location>
</feature>
<feature type="region of interest" description="Disordered" evidence="1">
    <location>
        <begin position="1"/>
        <end position="143"/>
    </location>
</feature>
<name>A0A7R9LV74_9ACAR</name>
<evidence type="ECO:0000313" key="3">
    <source>
        <dbReference type="Proteomes" id="UP000759131"/>
    </source>
</evidence>
<dbReference type="Proteomes" id="UP000759131">
    <property type="component" value="Unassembled WGS sequence"/>
</dbReference>
<feature type="compositionally biased region" description="Polar residues" evidence="1">
    <location>
        <begin position="102"/>
        <end position="112"/>
    </location>
</feature>
<keyword evidence="3" id="KW-1185">Reference proteome</keyword>
<accession>A0A7R9LV74</accession>
<gene>
    <name evidence="2" type="ORF">OSB1V03_LOCUS21664</name>
</gene>
<feature type="region of interest" description="Disordered" evidence="1">
    <location>
        <begin position="247"/>
        <end position="281"/>
    </location>
</feature>
<organism evidence="2">
    <name type="scientific">Medioppia subpectinata</name>
    <dbReference type="NCBI Taxonomy" id="1979941"/>
    <lineage>
        <taxon>Eukaryota</taxon>
        <taxon>Metazoa</taxon>
        <taxon>Ecdysozoa</taxon>
        <taxon>Arthropoda</taxon>
        <taxon>Chelicerata</taxon>
        <taxon>Arachnida</taxon>
        <taxon>Acari</taxon>
        <taxon>Acariformes</taxon>
        <taxon>Sarcoptiformes</taxon>
        <taxon>Oribatida</taxon>
        <taxon>Brachypylina</taxon>
        <taxon>Oppioidea</taxon>
        <taxon>Oppiidae</taxon>
        <taxon>Medioppia</taxon>
    </lineage>
</organism>
<protein>
    <submittedName>
        <fullName evidence="2">Uncharacterized protein</fullName>
    </submittedName>
</protein>
<dbReference type="AlphaFoldDB" id="A0A7R9LV74"/>
<feature type="non-terminal residue" evidence="2">
    <location>
        <position position="1"/>
    </location>
</feature>
<evidence type="ECO:0000256" key="1">
    <source>
        <dbReference type="SAM" id="MobiDB-lite"/>
    </source>
</evidence>
<feature type="compositionally biased region" description="Pro residues" evidence="1">
    <location>
        <begin position="264"/>
        <end position="274"/>
    </location>
</feature>